<proteinExistence type="predicted"/>
<sequence>MPNIRSKQGAVDWYWDEMSLRVTYNEVQKKTASGEMPSFRIGGAVHYSSQDLYDYVMRQRRSAAENVGGAA</sequence>
<dbReference type="EMBL" id="CP130953">
    <property type="protein sequence ID" value="WLF49007.1"/>
    <property type="molecule type" value="Genomic_DNA"/>
</dbReference>
<evidence type="ECO:0000313" key="1">
    <source>
        <dbReference type="EMBL" id="MCZ4585352.1"/>
    </source>
</evidence>
<evidence type="ECO:0000313" key="2">
    <source>
        <dbReference type="EMBL" id="WLF49007.1"/>
    </source>
</evidence>
<keyword evidence="3" id="KW-1185">Reference proteome</keyword>
<dbReference type="AlphaFoldDB" id="A0AAX3YHQ2"/>
<evidence type="ECO:0000313" key="3">
    <source>
        <dbReference type="Proteomes" id="UP001066327"/>
    </source>
</evidence>
<gene>
    <name evidence="1" type="ORF">O4328_16850</name>
    <name evidence="2" type="ORF">Q5707_08485</name>
</gene>
<dbReference type="Proteomes" id="UP001231166">
    <property type="component" value="Chromosome"/>
</dbReference>
<evidence type="ECO:0008006" key="5">
    <source>
        <dbReference type="Google" id="ProtNLM"/>
    </source>
</evidence>
<dbReference type="EMBL" id="JAPWIS010000008">
    <property type="protein sequence ID" value="MCZ4585352.1"/>
    <property type="molecule type" value="Genomic_DNA"/>
</dbReference>
<accession>A0AAX3YHQ2</accession>
<evidence type="ECO:0000313" key="4">
    <source>
        <dbReference type="Proteomes" id="UP001231166"/>
    </source>
</evidence>
<protein>
    <recommendedName>
        <fullName evidence="5">DNA-binding protein</fullName>
    </recommendedName>
</protein>
<reference evidence="2" key="2">
    <citation type="submission" date="2023-07" db="EMBL/GenBank/DDBJ databases">
        <title>Genomic analysis of Rhodococcus opacus VOC-14 with glycol ethers degradation activity.</title>
        <authorList>
            <person name="Narkevich D.A."/>
            <person name="Hlushen A.M."/>
            <person name="Akhremchuk A.E."/>
            <person name="Sikolenko M.A."/>
            <person name="Valentovich L.N."/>
        </authorList>
    </citation>
    <scope>NUCLEOTIDE SEQUENCE</scope>
    <source>
        <strain evidence="2">VOC-14</strain>
    </source>
</reference>
<dbReference type="RefSeq" id="WP_269591401.1">
    <property type="nucleotide sequence ID" value="NZ_CP130953.1"/>
</dbReference>
<reference evidence="1" key="1">
    <citation type="submission" date="2022-12" db="EMBL/GenBank/DDBJ databases">
        <authorList>
            <person name="Krivoruchko A.V."/>
            <person name="Elkin A."/>
        </authorList>
    </citation>
    <scope>NUCLEOTIDE SEQUENCE</scope>
    <source>
        <strain evidence="1">IEGM 249</strain>
    </source>
</reference>
<organism evidence="2 4">
    <name type="scientific">Rhodococcus opacus</name>
    <name type="common">Nocardia opaca</name>
    <dbReference type="NCBI Taxonomy" id="37919"/>
    <lineage>
        <taxon>Bacteria</taxon>
        <taxon>Bacillati</taxon>
        <taxon>Actinomycetota</taxon>
        <taxon>Actinomycetes</taxon>
        <taxon>Mycobacteriales</taxon>
        <taxon>Nocardiaceae</taxon>
        <taxon>Rhodococcus</taxon>
    </lineage>
</organism>
<dbReference type="Proteomes" id="UP001066327">
    <property type="component" value="Unassembled WGS sequence"/>
</dbReference>
<name>A0AAX3YHQ2_RHOOP</name>